<dbReference type="InterPro" id="IPR036388">
    <property type="entry name" value="WH-like_DNA-bd_sf"/>
</dbReference>
<dbReference type="InterPro" id="IPR059106">
    <property type="entry name" value="WHD_MalT"/>
</dbReference>
<dbReference type="RefSeq" id="WP_280026268.1">
    <property type="nucleotide sequence ID" value="NZ_JAOCKG010000002.1"/>
</dbReference>
<dbReference type="SUPFAM" id="SSF46894">
    <property type="entry name" value="C-terminal effector domain of the bipartite response regulators"/>
    <property type="match status" value="1"/>
</dbReference>
<dbReference type="PROSITE" id="PS50043">
    <property type="entry name" value="HTH_LUXR_2"/>
    <property type="match status" value="1"/>
</dbReference>
<dbReference type="InterPro" id="IPR016032">
    <property type="entry name" value="Sig_transdc_resp-reg_C-effctor"/>
</dbReference>
<dbReference type="SUPFAM" id="SSF52540">
    <property type="entry name" value="P-loop containing nucleoside triphosphate hydrolases"/>
    <property type="match status" value="1"/>
</dbReference>
<name>A0AA42W980_9BURK</name>
<proteinExistence type="predicted"/>
<dbReference type="CDD" id="cd06170">
    <property type="entry name" value="LuxR_C_like"/>
    <property type="match status" value="1"/>
</dbReference>
<dbReference type="InterPro" id="IPR000792">
    <property type="entry name" value="Tscrpt_reg_LuxR_C"/>
</dbReference>
<evidence type="ECO:0000256" key="1">
    <source>
        <dbReference type="ARBA" id="ARBA00023015"/>
    </source>
</evidence>
<protein>
    <submittedName>
        <fullName evidence="5">LuxR C-terminal-related transcriptional regulator</fullName>
    </submittedName>
</protein>
<dbReference type="Gene3D" id="1.25.40.10">
    <property type="entry name" value="Tetratricopeptide repeat domain"/>
    <property type="match status" value="1"/>
</dbReference>
<comment type="caution">
    <text evidence="5">The sequence shown here is derived from an EMBL/GenBank/DDBJ whole genome shotgun (WGS) entry which is preliminary data.</text>
</comment>
<organism evidence="5 6">
    <name type="scientific">Achromobacter marplatensis</name>
    <dbReference type="NCBI Taxonomy" id="470868"/>
    <lineage>
        <taxon>Bacteria</taxon>
        <taxon>Pseudomonadati</taxon>
        <taxon>Pseudomonadota</taxon>
        <taxon>Betaproteobacteria</taxon>
        <taxon>Burkholderiales</taxon>
        <taxon>Alcaligenaceae</taxon>
        <taxon>Achromobacter</taxon>
    </lineage>
</organism>
<feature type="domain" description="HTH luxR-type" evidence="4">
    <location>
        <begin position="832"/>
        <end position="897"/>
    </location>
</feature>
<dbReference type="Proteomes" id="UP001161276">
    <property type="component" value="Unassembled WGS sequence"/>
</dbReference>
<dbReference type="InterPro" id="IPR027417">
    <property type="entry name" value="P-loop_NTPase"/>
</dbReference>
<evidence type="ECO:0000256" key="2">
    <source>
        <dbReference type="ARBA" id="ARBA00023125"/>
    </source>
</evidence>
<reference evidence="5" key="1">
    <citation type="submission" date="2022-09" db="EMBL/GenBank/DDBJ databases">
        <title>Intensive care unit water sources are persistently colonized with multi-drug resistant bacteria and are the site of extensive horizontal gene transfer of antibiotic resistance genes.</title>
        <authorList>
            <person name="Diorio-Toth L."/>
        </authorList>
    </citation>
    <scope>NUCLEOTIDE SEQUENCE</scope>
    <source>
        <strain evidence="5">GD03676</strain>
    </source>
</reference>
<dbReference type="Gene3D" id="1.10.10.10">
    <property type="entry name" value="Winged helix-like DNA-binding domain superfamily/Winged helix DNA-binding domain"/>
    <property type="match status" value="1"/>
</dbReference>
<dbReference type="EMBL" id="JAOCKG010000002">
    <property type="protein sequence ID" value="MDH2050258.1"/>
    <property type="molecule type" value="Genomic_DNA"/>
</dbReference>
<dbReference type="PANTHER" id="PTHR44688">
    <property type="entry name" value="DNA-BINDING TRANSCRIPTIONAL ACTIVATOR DEVR_DOSR"/>
    <property type="match status" value="1"/>
</dbReference>
<dbReference type="SMART" id="SM00421">
    <property type="entry name" value="HTH_LUXR"/>
    <property type="match status" value="1"/>
</dbReference>
<dbReference type="GO" id="GO:0003677">
    <property type="term" value="F:DNA binding"/>
    <property type="evidence" value="ECO:0007669"/>
    <property type="project" value="UniProtKB-KW"/>
</dbReference>
<keyword evidence="1" id="KW-0805">Transcription regulation</keyword>
<evidence type="ECO:0000256" key="3">
    <source>
        <dbReference type="ARBA" id="ARBA00023163"/>
    </source>
</evidence>
<accession>A0AA42W980</accession>
<dbReference type="Pfam" id="PF17874">
    <property type="entry name" value="TPR_MalT"/>
    <property type="match status" value="1"/>
</dbReference>
<keyword evidence="2" id="KW-0238">DNA-binding</keyword>
<dbReference type="PANTHER" id="PTHR44688:SF16">
    <property type="entry name" value="DNA-BINDING TRANSCRIPTIONAL ACTIVATOR DEVR_DOSR"/>
    <property type="match status" value="1"/>
</dbReference>
<evidence type="ECO:0000259" key="4">
    <source>
        <dbReference type="PROSITE" id="PS50043"/>
    </source>
</evidence>
<dbReference type="AlphaFoldDB" id="A0AA42W980"/>
<evidence type="ECO:0000313" key="6">
    <source>
        <dbReference type="Proteomes" id="UP001161276"/>
    </source>
</evidence>
<dbReference type="InterPro" id="IPR011990">
    <property type="entry name" value="TPR-like_helical_dom_sf"/>
</dbReference>
<dbReference type="SUPFAM" id="SSF48452">
    <property type="entry name" value="TPR-like"/>
    <property type="match status" value="1"/>
</dbReference>
<gene>
    <name evidence="5" type="ORF">N5K24_07610</name>
</gene>
<dbReference type="InterPro" id="IPR041617">
    <property type="entry name" value="TPR_MalT"/>
</dbReference>
<sequence length="914" mass="100006">MHPDESSPVGNKGVVGSQNLLPRGRLLDKLVEARAKTLIVIQGPAGAGKTALGEQWRGAMLGMGYDFAWCALNADDGDPGHLLEGVFASLDRIDPALAREAAFILNRDGARVSADAVAISLILAVQRHVRQLCLLVDDYQSVSDSASHQFFQTLVDFAPPNLHLALLSRSAPALSVARLRDKDQVVEFGFDALRFSFSEVEQYLKHRHPRVEKRTARLLYDLTDGWIAGLQLAAIPLDASASSAAAQASLQNAADFAAFFNRHVFAVMDAALLADLARLSMARLFCASLCAALFGPAQGQALLARLRRENLFLMSADGDGREAWHRFHPLLRELLTERFRDLPQDVQTGTHRALAEWFGEHGHLQEAVSHALSAGRGDRAAFWLERDAPALFLRGKMRSLVSAVALLPLALRRDHPALRVWEAWAHLCYRRSAECRASVAELEAALASDDTAWRAHLTLLKGSLAVQEDDTDGAVRMLAEVEALSGGSDAILIGGRRNILSWLYAHQGQFDKARQLQQGSRPVLNDGSVLLDSAFGALTGQCIAGFTYLQQGNMRSAEQVLRAALEEAEESLGMASDPACIAAGYLGDVLYEVNEIETARSMLELRIDLIERVSLPDSLLRIGVILARIYAREGSYREALSHLDRLDEQATERGLERALVHSLAERCRILCLTSDRDGAQECLAQLTFMANRHGANPAGSKRPFGMLLAIARTRWLVAGGRLDEALQQAQDAYRLAGTLGFGRIQIQMRAQAALLLAQGSKEDEALPLLAQAMRDTQELGCMRALMDYGPDLRTLGDGVVQAGLLSPVAAFYWERLKSAATQTEVHAPMRDAPAQTETLSAREFDVLQALACAMPNKRIARALGISPETVKWHLKNVYGKLGVLGRDEAVLRARHLGLIDTTMRDIRFSPTPPR</sequence>
<evidence type="ECO:0000313" key="5">
    <source>
        <dbReference type="EMBL" id="MDH2050258.1"/>
    </source>
</evidence>
<dbReference type="GO" id="GO:0006355">
    <property type="term" value="P:regulation of DNA-templated transcription"/>
    <property type="evidence" value="ECO:0007669"/>
    <property type="project" value="InterPro"/>
</dbReference>
<keyword evidence="3" id="KW-0804">Transcription</keyword>
<dbReference type="PRINTS" id="PR00038">
    <property type="entry name" value="HTHLUXR"/>
</dbReference>
<dbReference type="Pfam" id="PF25873">
    <property type="entry name" value="WHD_MalT"/>
    <property type="match status" value="1"/>
</dbReference>
<dbReference type="Pfam" id="PF00196">
    <property type="entry name" value="GerE"/>
    <property type="match status" value="1"/>
</dbReference>